<dbReference type="Gene3D" id="1.20.1510.10">
    <property type="entry name" value="Cation efflux protein transmembrane domain"/>
    <property type="match status" value="1"/>
</dbReference>
<comment type="subcellular location">
    <subcellularLocation>
        <location evidence="1">Membrane</location>
        <topology evidence="1">Multi-pass membrane protein</topology>
    </subcellularLocation>
</comment>
<feature type="transmembrane region" description="Helical" evidence="7">
    <location>
        <begin position="50"/>
        <end position="77"/>
    </location>
</feature>
<dbReference type="Pfam" id="PF16916">
    <property type="entry name" value="ZT_dimer"/>
    <property type="match status" value="1"/>
</dbReference>
<comment type="similarity">
    <text evidence="2">Belongs to the cation diffusion facilitator (CDF) transporter (TC 2.A.4) family.</text>
</comment>
<accession>E0RWW7</accession>
<reference evidence="10 11" key="1">
    <citation type="journal article" date="2010" name="PLoS ONE">
        <title>The glycobiome of the rumen bacterium Butyrivibrio proteoclasticus B316(T) highlights adaptation to a polysaccharide-rich environment.</title>
        <authorList>
            <person name="Kelly W.J."/>
            <person name="Leahy S.C."/>
            <person name="Altermann E."/>
            <person name="Yeoman C.J."/>
            <person name="Dunne J.C."/>
            <person name="Kong Z."/>
            <person name="Pacheco D.M."/>
            <person name="Li D."/>
            <person name="Noel S.J."/>
            <person name="Moon C.D."/>
            <person name="Cookson A.L."/>
            <person name="Attwood G.T."/>
        </authorList>
    </citation>
    <scope>NUCLEOTIDE SEQUENCE [LARGE SCALE GENOMIC DNA]</scope>
    <source>
        <strain evidence="11">ATCC 51982 / DSM 14932 / B316</strain>
    </source>
</reference>
<evidence type="ECO:0000256" key="7">
    <source>
        <dbReference type="SAM" id="Phobius"/>
    </source>
</evidence>
<organism evidence="10 11">
    <name type="scientific">Butyrivibrio proteoclasticus (strain ATCC 51982 / DSM 14932 / B316)</name>
    <name type="common">Clostridium proteoclasticum</name>
    <dbReference type="NCBI Taxonomy" id="515622"/>
    <lineage>
        <taxon>Bacteria</taxon>
        <taxon>Bacillati</taxon>
        <taxon>Bacillota</taxon>
        <taxon>Clostridia</taxon>
        <taxon>Lachnospirales</taxon>
        <taxon>Lachnospiraceae</taxon>
        <taxon>Butyrivibrio</taxon>
    </lineage>
</organism>
<feature type="domain" description="Cation efflux protein cytoplasmic" evidence="9">
    <location>
        <begin position="248"/>
        <end position="316"/>
    </location>
</feature>
<dbReference type="InterPro" id="IPR058533">
    <property type="entry name" value="Cation_efflux_TM"/>
</dbReference>
<dbReference type="FunFam" id="1.20.1510.10:FF:000006">
    <property type="entry name" value="Divalent cation efflux transporter"/>
    <property type="match status" value="1"/>
</dbReference>
<dbReference type="InterPro" id="IPR027470">
    <property type="entry name" value="Cation_efflux_CTD"/>
</dbReference>
<keyword evidence="11" id="KW-1185">Reference proteome</keyword>
<dbReference type="InterPro" id="IPR036837">
    <property type="entry name" value="Cation_efflux_CTD_sf"/>
</dbReference>
<dbReference type="PANTHER" id="PTHR43840">
    <property type="entry name" value="MITOCHONDRIAL METAL TRANSPORTER 1-RELATED"/>
    <property type="match status" value="1"/>
</dbReference>
<name>E0RWW7_BUTPB</name>
<dbReference type="Pfam" id="PF01545">
    <property type="entry name" value="Cation_efflux"/>
    <property type="match status" value="1"/>
</dbReference>
<dbReference type="GO" id="GO:0008324">
    <property type="term" value="F:monoatomic cation transmembrane transporter activity"/>
    <property type="evidence" value="ECO:0007669"/>
    <property type="project" value="InterPro"/>
</dbReference>
<dbReference type="Proteomes" id="UP000001299">
    <property type="component" value="Chromosome 1"/>
</dbReference>
<evidence type="ECO:0000313" key="11">
    <source>
        <dbReference type="Proteomes" id="UP000001299"/>
    </source>
</evidence>
<dbReference type="InterPro" id="IPR002524">
    <property type="entry name" value="Cation_efflux"/>
</dbReference>
<dbReference type="PANTHER" id="PTHR43840:SF50">
    <property type="entry name" value="MANGANESE EFFLUX SYSTEM PROTEIN MNES"/>
    <property type="match status" value="1"/>
</dbReference>
<keyword evidence="4 7" id="KW-0812">Transmembrane</keyword>
<dbReference type="NCBIfam" id="TIGR01297">
    <property type="entry name" value="CDF"/>
    <property type="match status" value="1"/>
</dbReference>
<evidence type="ECO:0000256" key="4">
    <source>
        <dbReference type="ARBA" id="ARBA00022692"/>
    </source>
</evidence>
<evidence type="ECO:0000256" key="5">
    <source>
        <dbReference type="ARBA" id="ARBA00022989"/>
    </source>
</evidence>
<dbReference type="GO" id="GO:0016020">
    <property type="term" value="C:membrane"/>
    <property type="evidence" value="ECO:0007669"/>
    <property type="project" value="UniProtKB-SubCell"/>
</dbReference>
<feature type="transmembrane region" description="Helical" evidence="7">
    <location>
        <begin position="114"/>
        <end position="131"/>
    </location>
</feature>
<sequence length="405" mass="44250">MFIEQVMLKYNCVQIFIKETNMSDKSKGSSINTATASAADRGRIIIRTSIIGIVVNILLAGFKFVVGIISGSIAIMLDAVNNLSDALSSVITIIGTALAGKAPDKKHPLGYGRIEYMSAIVISIIVLYAGITSFQESVKAIINPEPADYSTVMLVIVAVAVIFKVALSQFFINTGKKVSSESLVASGTEARFDAIISVATLVAALIFILSGISLESWLAAIISLVLIKSGFEMLRDTVSQILGERISADTSQAVKKTILSVEGVEGAYDLLFSDYGPDRVLASVHIEIPDTYTADKIDVITRDITQKVYVEHHISIVSVGVYSINTKDSKVAAFRAEVSRIASLHNEVLQMHGFFVNFERKEIRFDLVMDFVPNRTAIFNQVLEEIKEKYPDYTVYANMDVSYSD</sequence>
<feature type="transmembrane region" description="Helical" evidence="7">
    <location>
        <begin position="151"/>
        <end position="172"/>
    </location>
</feature>
<dbReference type="STRING" id="515622.bpr_I2142"/>
<dbReference type="AlphaFoldDB" id="E0RWW7"/>
<dbReference type="SUPFAM" id="SSF161111">
    <property type="entry name" value="Cation efflux protein transmembrane domain-like"/>
    <property type="match status" value="1"/>
</dbReference>
<evidence type="ECO:0000313" key="10">
    <source>
        <dbReference type="EMBL" id="ADL34875.1"/>
    </source>
</evidence>
<gene>
    <name evidence="10" type="ordered locus">bpr_I2142</name>
</gene>
<evidence type="ECO:0000259" key="9">
    <source>
        <dbReference type="Pfam" id="PF16916"/>
    </source>
</evidence>
<dbReference type="eggNOG" id="COG0053">
    <property type="taxonomic scope" value="Bacteria"/>
</dbReference>
<protein>
    <submittedName>
        <fullName evidence="10">Transporter CDF family</fullName>
    </submittedName>
</protein>
<dbReference type="EMBL" id="CP001810">
    <property type="protein sequence ID" value="ADL34875.1"/>
    <property type="molecule type" value="Genomic_DNA"/>
</dbReference>
<evidence type="ECO:0000256" key="1">
    <source>
        <dbReference type="ARBA" id="ARBA00004141"/>
    </source>
</evidence>
<feature type="domain" description="Cation efflux protein transmembrane" evidence="8">
    <location>
        <begin position="50"/>
        <end position="242"/>
    </location>
</feature>
<keyword evidence="5 7" id="KW-1133">Transmembrane helix</keyword>
<evidence type="ECO:0000256" key="6">
    <source>
        <dbReference type="ARBA" id="ARBA00023136"/>
    </source>
</evidence>
<keyword evidence="6 7" id="KW-0472">Membrane</keyword>
<evidence type="ECO:0000256" key="2">
    <source>
        <dbReference type="ARBA" id="ARBA00008114"/>
    </source>
</evidence>
<dbReference type="InterPro" id="IPR027469">
    <property type="entry name" value="Cation_efflux_TMD_sf"/>
</dbReference>
<dbReference type="HOGENOM" id="CLU_013430_3_4_9"/>
<dbReference type="SUPFAM" id="SSF160240">
    <property type="entry name" value="Cation efflux protein cytoplasmic domain-like"/>
    <property type="match status" value="1"/>
</dbReference>
<keyword evidence="3" id="KW-0813">Transport</keyword>
<feature type="transmembrane region" description="Helical" evidence="7">
    <location>
        <begin position="192"/>
        <end position="210"/>
    </location>
</feature>
<dbReference type="InterPro" id="IPR050291">
    <property type="entry name" value="CDF_Transporter"/>
</dbReference>
<proteinExistence type="inferred from homology"/>
<dbReference type="KEGG" id="bpb:bpr_I2142"/>
<evidence type="ECO:0000259" key="8">
    <source>
        <dbReference type="Pfam" id="PF01545"/>
    </source>
</evidence>
<evidence type="ECO:0000256" key="3">
    <source>
        <dbReference type="ARBA" id="ARBA00022448"/>
    </source>
</evidence>